<comment type="caution">
    <text evidence="4">The sequence shown here is derived from an EMBL/GenBank/DDBJ whole genome shotgun (WGS) entry which is preliminary data.</text>
</comment>
<dbReference type="Gene3D" id="3.30.70.80">
    <property type="entry name" value="Peptidase S8 propeptide/proteinase inhibitor I9"/>
    <property type="match status" value="1"/>
</dbReference>
<keyword evidence="2" id="KW-0732">Signal</keyword>
<dbReference type="InterPro" id="IPR036852">
    <property type="entry name" value="Peptidase_S8/S53_dom_sf"/>
</dbReference>
<dbReference type="AlphaFoldDB" id="A0AAV5KHU4"/>
<dbReference type="Gene3D" id="3.40.50.200">
    <property type="entry name" value="Peptidase S8/S53 domain"/>
    <property type="match status" value="1"/>
</dbReference>
<dbReference type="SUPFAM" id="SSF52743">
    <property type="entry name" value="Subtilisin-like"/>
    <property type="match status" value="1"/>
</dbReference>
<dbReference type="InterPro" id="IPR010259">
    <property type="entry name" value="S8pro/Inhibitor_I9"/>
</dbReference>
<evidence type="ECO:0000313" key="5">
    <source>
        <dbReference type="Proteomes" id="UP001054252"/>
    </source>
</evidence>
<feature type="domain" description="Inhibitor I9" evidence="3">
    <location>
        <begin position="1"/>
        <end position="35"/>
    </location>
</feature>
<evidence type="ECO:0000313" key="4">
    <source>
        <dbReference type="EMBL" id="GKV24177.1"/>
    </source>
</evidence>
<dbReference type="Proteomes" id="UP001054252">
    <property type="component" value="Unassembled WGS sequence"/>
</dbReference>
<name>A0AAV5KHU4_9ROSI</name>
<dbReference type="Pfam" id="PF05922">
    <property type="entry name" value="Inhibitor_I9"/>
    <property type="match status" value="1"/>
</dbReference>
<dbReference type="GO" id="GO:0004252">
    <property type="term" value="F:serine-type endopeptidase activity"/>
    <property type="evidence" value="ECO:0007669"/>
    <property type="project" value="InterPro"/>
</dbReference>
<dbReference type="InterPro" id="IPR045051">
    <property type="entry name" value="SBT"/>
</dbReference>
<keyword evidence="5" id="KW-1185">Reference proteome</keyword>
<protein>
    <recommendedName>
        <fullName evidence="3">Inhibitor I9 domain-containing protein</fullName>
    </recommendedName>
</protein>
<evidence type="ECO:0000256" key="1">
    <source>
        <dbReference type="ARBA" id="ARBA00011073"/>
    </source>
</evidence>
<organism evidence="4 5">
    <name type="scientific">Rubroshorea leprosula</name>
    <dbReference type="NCBI Taxonomy" id="152421"/>
    <lineage>
        <taxon>Eukaryota</taxon>
        <taxon>Viridiplantae</taxon>
        <taxon>Streptophyta</taxon>
        <taxon>Embryophyta</taxon>
        <taxon>Tracheophyta</taxon>
        <taxon>Spermatophyta</taxon>
        <taxon>Magnoliopsida</taxon>
        <taxon>eudicotyledons</taxon>
        <taxon>Gunneridae</taxon>
        <taxon>Pentapetalae</taxon>
        <taxon>rosids</taxon>
        <taxon>malvids</taxon>
        <taxon>Malvales</taxon>
        <taxon>Dipterocarpaceae</taxon>
        <taxon>Rubroshorea</taxon>
    </lineage>
</organism>
<proteinExistence type="inferred from homology"/>
<reference evidence="4 5" key="1">
    <citation type="journal article" date="2021" name="Commun. Biol.">
        <title>The genome of Shorea leprosula (Dipterocarpaceae) highlights the ecological relevance of drought in aseasonal tropical rainforests.</title>
        <authorList>
            <person name="Ng K.K.S."/>
            <person name="Kobayashi M.J."/>
            <person name="Fawcett J.A."/>
            <person name="Hatakeyama M."/>
            <person name="Paape T."/>
            <person name="Ng C.H."/>
            <person name="Ang C.C."/>
            <person name="Tnah L.H."/>
            <person name="Lee C.T."/>
            <person name="Nishiyama T."/>
            <person name="Sese J."/>
            <person name="O'Brien M.J."/>
            <person name="Copetti D."/>
            <person name="Mohd Noor M.I."/>
            <person name="Ong R.C."/>
            <person name="Putra M."/>
            <person name="Sireger I.Z."/>
            <person name="Indrioko S."/>
            <person name="Kosugi Y."/>
            <person name="Izuno A."/>
            <person name="Isagi Y."/>
            <person name="Lee S.L."/>
            <person name="Shimizu K.K."/>
        </authorList>
    </citation>
    <scope>NUCLEOTIDE SEQUENCE [LARGE SCALE GENOMIC DNA]</scope>
    <source>
        <strain evidence="4">214</strain>
    </source>
</reference>
<comment type="similarity">
    <text evidence="1">Belongs to the peptidase S8 family.</text>
</comment>
<dbReference type="PANTHER" id="PTHR10795">
    <property type="entry name" value="PROPROTEIN CONVERTASE SUBTILISIN/KEXIN"/>
    <property type="match status" value="1"/>
</dbReference>
<dbReference type="EMBL" id="BPVZ01000065">
    <property type="protein sequence ID" value="GKV24177.1"/>
    <property type="molecule type" value="Genomic_DNA"/>
</dbReference>
<sequence length="115" mass="12914">MIYTYEQVIHGFSTRLMLEEAVQLESQPGILSVLPLCFARGKYELHTTRTPEFLGLDKSTDLFPESDLMSEVVIGVLDTGVWPESKSFINTGLGPVPSNWKGEWESATNFGIRNF</sequence>
<dbReference type="GO" id="GO:0006508">
    <property type="term" value="P:proteolysis"/>
    <property type="evidence" value="ECO:0007669"/>
    <property type="project" value="InterPro"/>
</dbReference>
<gene>
    <name evidence="4" type="ORF">SLEP1_g33821</name>
</gene>
<evidence type="ECO:0000256" key="2">
    <source>
        <dbReference type="ARBA" id="ARBA00022729"/>
    </source>
</evidence>
<dbReference type="InterPro" id="IPR037045">
    <property type="entry name" value="S8pro/Inhibitor_I9_sf"/>
</dbReference>
<evidence type="ECO:0000259" key="3">
    <source>
        <dbReference type="Pfam" id="PF05922"/>
    </source>
</evidence>
<accession>A0AAV5KHU4</accession>